<dbReference type="RefSeq" id="WP_377468044.1">
    <property type="nucleotide sequence ID" value="NZ_JBHUOP010000008.1"/>
</dbReference>
<dbReference type="EMBL" id="JBHUOP010000008">
    <property type="protein sequence ID" value="MFD2841728.1"/>
    <property type="molecule type" value="Genomic_DNA"/>
</dbReference>
<keyword evidence="2" id="KW-1133">Transmembrane helix</keyword>
<gene>
    <name evidence="3" type="ORF">ACFSYH_14270</name>
</gene>
<name>A0ABW5XIN0_9MICO</name>
<evidence type="ECO:0000313" key="4">
    <source>
        <dbReference type="Proteomes" id="UP001597391"/>
    </source>
</evidence>
<feature type="transmembrane region" description="Helical" evidence="2">
    <location>
        <begin position="100"/>
        <end position="123"/>
    </location>
</feature>
<feature type="transmembrane region" description="Helical" evidence="2">
    <location>
        <begin position="138"/>
        <end position="162"/>
    </location>
</feature>
<comment type="caution">
    <text evidence="3">The sequence shown here is derived from an EMBL/GenBank/DDBJ whole genome shotgun (WGS) entry which is preliminary data.</text>
</comment>
<proteinExistence type="predicted"/>
<evidence type="ECO:0008006" key="5">
    <source>
        <dbReference type="Google" id="ProtNLM"/>
    </source>
</evidence>
<evidence type="ECO:0000256" key="2">
    <source>
        <dbReference type="SAM" id="Phobius"/>
    </source>
</evidence>
<evidence type="ECO:0000313" key="3">
    <source>
        <dbReference type="EMBL" id="MFD2841728.1"/>
    </source>
</evidence>
<protein>
    <recommendedName>
        <fullName evidence="5">DUF4190 domain-containing protein</fullName>
    </recommendedName>
</protein>
<reference evidence="4" key="1">
    <citation type="journal article" date="2019" name="Int. J. Syst. Evol. Microbiol.">
        <title>The Global Catalogue of Microorganisms (GCM) 10K type strain sequencing project: providing services to taxonomists for standard genome sequencing and annotation.</title>
        <authorList>
            <consortium name="The Broad Institute Genomics Platform"/>
            <consortium name="The Broad Institute Genome Sequencing Center for Infectious Disease"/>
            <person name="Wu L."/>
            <person name="Ma J."/>
        </authorList>
    </citation>
    <scope>NUCLEOTIDE SEQUENCE [LARGE SCALE GENOMIC DNA]</scope>
    <source>
        <strain evidence="4">KCTC 33576</strain>
    </source>
</reference>
<keyword evidence="4" id="KW-1185">Reference proteome</keyword>
<sequence>MSENNPYGTNSADASDPYKGYQDPAAQYSAQNQYGGTPPYGGSTPQTPLQSQPQGTYTQGNPTGGQNPFASAPQAPANAAYYQQAPNPYAQAEKDAQTSWIVALVGLLLNFGLITGPIAIYLANKAERGGASATVGKVLGWISVGLSLLGVVVIGFFLIAAVSASTY</sequence>
<evidence type="ECO:0000256" key="1">
    <source>
        <dbReference type="SAM" id="MobiDB-lite"/>
    </source>
</evidence>
<feature type="compositionally biased region" description="Low complexity" evidence="1">
    <location>
        <begin position="33"/>
        <end position="56"/>
    </location>
</feature>
<dbReference type="Proteomes" id="UP001597391">
    <property type="component" value="Unassembled WGS sequence"/>
</dbReference>
<accession>A0ABW5XIN0</accession>
<organism evidence="3 4">
    <name type="scientific">Populibacterium corticicola</name>
    <dbReference type="NCBI Taxonomy" id="1812826"/>
    <lineage>
        <taxon>Bacteria</taxon>
        <taxon>Bacillati</taxon>
        <taxon>Actinomycetota</taxon>
        <taxon>Actinomycetes</taxon>
        <taxon>Micrococcales</taxon>
        <taxon>Jonesiaceae</taxon>
        <taxon>Populibacterium</taxon>
    </lineage>
</organism>
<feature type="compositionally biased region" description="Polar residues" evidence="1">
    <location>
        <begin position="1"/>
        <end position="13"/>
    </location>
</feature>
<keyword evidence="2" id="KW-0472">Membrane</keyword>
<feature type="region of interest" description="Disordered" evidence="1">
    <location>
        <begin position="1"/>
        <end position="70"/>
    </location>
</feature>
<keyword evidence="2" id="KW-0812">Transmembrane</keyword>